<feature type="transmembrane region" description="Helical" evidence="1">
    <location>
        <begin position="83"/>
        <end position="109"/>
    </location>
</feature>
<feature type="transmembrane region" description="Helical" evidence="1">
    <location>
        <begin position="7"/>
        <end position="29"/>
    </location>
</feature>
<evidence type="ECO:0000256" key="1">
    <source>
        <dbReference type="SAM" id="Phobius"/>
    </source>
</evidence>
<keyword evidence="1" id="KW-0472">Membrane</keyword>
<dbReference type="RefSeq" id="WP_114380507.1">
    <property type="nucleotide sequence ID" value="NZ_QPJD01000007.1"/>
</dbReference>
<proteinExistence type="predicted"/>
<dbReference type="EMBL" id="QPJD01000007">
    <property type="protein sequence ID" value="RCW48094.1"/>
    <property type="molecule type" value="Genomic_DNA"/>
</dbReference>
<evidence type="ECO:0000313" key="3">
    <source>
        <dbReference type="Proteomes" id="UP000252415"/>
    </source>
</evidence>
<dbReference type="AlphaFoldDB" id="A0A368W139"/>
<evidence type="ECO:0000313" key="2">
    <source>
        <dbReference type="EMBL" id="RCW48094.1"/>
    </source>
</evidence>
<accession>A0A368W139</accession>
<keyword evidence="1" id="KW-0812">Transmembrane</keyword>
<comment type="caution">
    <text evidence="2">The sequence shown here is derived from an EMBL/GenBank/DDBJ whole genome shotgun (WGS) entry which is preliminary data.</text>
</comment>
<gene>
    <name evidence="2" type="ORF">DFP97_107297</name>
</gene>
<protein>
    <submittedName>
        <fullName evidence="2">Uncharacterized protein</fullName>
    </submittedName>
</protein>
<dbReference type="Proteomes" id="UP000252415">
    <property type="component" value="Unassembled WGS sequence"/>
</dbReference>
<feature type="transmembrane region" description="Helical" evidence="1">
    <location>
        <begin position="192"/>
        <end position="212"/>
    </location>
</feature>
<keyword evidence="3" id="KW-1185">Reference proteome</keyword>
<reference evidence="2 3" key="1">
    <citation type="submission" date="2018-07" db="EMBL/GenBank/DDBJ databases">
        <title>Genomic Encyclopedia of Type Strains, Phase III (KMG-III): the genomes of soil and plant-associated and newly described type strains.</title>
        <authorList>
            <person name="Whitman W."/>
        </authorList>
    </citation>
    <scope>NUCLEOTIDE SEQUENCE [LARGE SCALE GENOMIC DNA]</scope>
    <source>
        <strain evidence="2 3">CECT 7506</strain>
    </source>
</reference>
<sequence length="224" mass="24737">MLQVPQGLLRISGWLLLIAGIMGFTGQIVHLEDVPESLGHLPEFLKTAVNTHVLLAYASTFLLLGLTAIFLRQAGKLPKWGWAALPLLFIGLMLEIFHGPVQIIAYPILFGDIETEEQLKVVSDQITNMDPTAFPLSMLVFVPIVPFLMLGLLILGLSTLKARVFPKALGIFTLVVLVVCITGFFFMHLRVFTISFGYIYLLFGAFGAMLAFEKREQPPASFTA</sequence>
<organism evidence="2 3">
    <name type="scientific">Paenibacillus prosopidis</name>
    <dbReference type="NCBI Taxonomy" id="630520"/>
    <lineage>
        <taxon>Bacteria</taxon>
        <taxon>Bacillati</taxon>
        <taxon>Bacillota</taxon>
        <taxon>Bacilli</taxon>
        <taxon>Bacillales</taxon>
        <taxon>Paenibacillaceae</taxon>
        <taxon>Paenibacillus</taxon>
    </lineage>
</organism>
<feature type="transmembrane region" description="Helical" evidence="1">
    <location>
        <begin position="133"/>
        <end position="156"/>
    </location>
</feature>
<feature type="transmembrane region" description="Helical" evidence="1">
    <location>
        <begin position="168"/>
        <end position="186"/>
    </location>
</feature>
<name>A0A368W139_9BACL</name>
<dbReference type="OrthoDB" id="2851712at2"/>
<feature type="transmembrane region" description="Helical" evidence="1">
    <location>
        <begin position="49"/>
        <end position="71"/>
    </location>
</feature>
<keyword evidence="1" id="KW-1133">Transmembrane helix</keyword>